<comment type="caution">
    <text evidence="17">The sequence shown here is derived from an EMBL/GenBank/DDBJ whole genome shotgun (WGS) entry which is preliminary data.</text>
</comment>
<dbReference type="Gene3D" id="2.40.30.30">
    <property type="entry name" value="Riboflavin kinase-like"/>
    <property type="match status" value="1"/>
</dbReference>
<dbReference type="InterPro" id="IPR002606">
    <property type="entry name" value="Riboflavin_kinase_bac"/>
</dbReference>
<keyword evidence="8 15" id="KW-0547">Nucleotide-binding</keyword>
<evidence type="ECO:0000256" key="11">
    <source>
        <dbReference type="ARBA" id="ARBA00022840"/>
    </source>
</evidence>
<evidence type="ECO:0000313" key="17">
    <source>
        <dbReference type="EMBL" id="KAB1657294.1"/>
    </source>
</evidence>
<evidence type="ECO:0000256" key="9">
    <source>
        <dbReference type="ARBA" id="ARBA00022777"/>
    </source>
</evidence>
<dbReference type="EC" id="2.7.1.26" evidence="15"/>
<name>A0A7J5BSK5_9MICO</name>
<dbReference type="NCBIfam" id="TIGR00083">
    <property type="entry name" value="ribF"/>
    <property type="match status" value="1"/>
</dbReference>
<keyword evidence="11 15" id="KW-0067">ATP-binding</keyword>
<evidence type="ECO:0000256" key="1">
    <source>
        <dbReference type="ARBA" id="ARBA00002121"/>
    </source>
</evidence>
<dbReference type="Gene3D" id="3.40.50.620">
    <property type="entry name" value="HUPs"/>
    <property type="match status" value="1"/>
</dbReference>
<dbReference type="NCBIfam" id="NF004160">
    <property type="entry name" value="PRK05627.1-3"/>
    <property type="match status" value="1"/>
</dbReference>
<dbReference type="GO" id="GO:0008531">
    <property type="term" value="F:riboflavin kinase activity"/>
    <property type="evidence" value="ECO:0007669"/>
    <property type="project" value="UniProtKB-UniRule"/>
</dbReference>
<dbReference type="PANTHER" id="PTHR22749:SF6">
    <property type="entry name" value="RIBOFLAVIN KINASE"/>
    <property type="match status" value="1"/>
</dbReference>
<dbReference type="RefSeq" id="WP_158040459.1">
    <property type="nucleotide sequence ID" value="NZ_JACCFV010000001.1"/>
</dbReference>
<comment type="pathway">
    <text evidence="3 15">Cofactor biosynthesis; FMN biosynthesis; FMN from riboflavin (ATP route): step 1/1.</text>
</comment>
<evidence type="ECO:0000256" key="6">
    <source>
        <dbReference type="ARBA" id="ARBA00022679"/>
    </source>
</evidence>
<dbReference type="OrthoDB" id="9803667at2"/>
<proteinExistence type="inferred from homology"/>
<keyword evidence="4 15" id="KW-0285">Flavoprotein</keyword>
<dbReference type="Proteomes" id="UP000467240">
    <property type="component" value="Unassembled WGS sequence"/>
</dbReference>
<dbReference type="FunFam" id="2.40.30.30:FF:000003">
    <property type="entry name" value="Riboflavin biosynthesis protein"/>
    <property type="match status" value="1"/>
</dbReference>
<gene>
    <name evidence="17" type="ORF">F8O01_08600</name>
</gene>
<keyword evidence="18" id="KW-1185">Reference proteome</keyword>
<dbReference type="InterPro" id="IPR023465">
    <property type="entry name" value="Riboflavin_kinase_dom_sf"/>
</dbReference>
<dbReference type="GO" id="GO:0003919">
    <property type="term" value="F:FMN adenylyltransferase activity"/>
    <property type="evidence" value="ECO:0007669"/>
    <property type="project" value="UniProtKB-UniRule"/>
</dbReference>
<dbReference type="PANTHER" id="PTHR22749">
    <property type="entry name" value="RIBOFLAVIN KINASE/FMN ADENYLYLTRANSFERASE"/>
    <property type="match status" value="1"/>
</dbReference>
<comment type="catalytic activity">
    <reaction evidence="14 15">
        <text>FMN + ATP + H(+) = FAD + diphosphate</text>
        <dbReference type="Rhea" id="RHEA:17237"/>
        <dbReference type="ChEBI" id="CHEBI:15378"/>
        <dbReference type="ChEBI" id="CHEBI:30616"/>
        <dbReference type="ChEBI" id="CHEBI:33019"/>
        <dbReference type="ChEBI" id="CHEBI:57692"/>
        <dbReference type="ChEBI" id="CHEBI:58210"/>
        <dbReference type="EC" id="2.7.7.2"/>
    </reaction>
</comment>
<evidence type="ECO:0000256" key="14">
    <source>
        <dbReference type="ARBA" id="ARBA00049494"/>
    </source>
</evidence>
<dbReference type="GO" id="GO:0006747">
    <property type="term" value="P:FAD biosynthetic process"/>
    <property type="evidence" value="ECO:0007669"/>
    <property type="project" value="UniProtKB-UniRule"/>
</dbReference>
<comment type="pathway">
    <text evidence="2 15">Cofactor biosynthesis; FAD biosynthesis; FAD from FMN: step 1/1.</text>
</comment>
<dbReference type="InterPro" id="IPR023468">
    <property type="entry name" value="Riboflavin_kinase"/>
</dbReference>
<dbReference type="UniPathway" id="UPA00276">
    <property type="reaction ID" value="UER00406"/>
</dbReference>
<dbReference type="GO" id="GO:0009398">
    <property type="term" value="P:FMN biosynthetic process"/>
    <property type="evidence" value="ECO:0007669"/>
    <property type="project" value="UniProtKB-UniRule"/>
</dbReference>
<dbReference type="AlphaFoldDB" id="A0A7J5BSK5"/>
<keyword evidence="9 15" id="KW-0418">Kinase</keyword>
<evidence type="ECO:0000256" key="3">
    <source>
        <dbReference type="ARBA" id="ARBA00005201"/>
    </source>
</evidence>
<evidence type="ECO:0000256" key="5">
    <source>
        <dbReference type="ARBA" id="ARBA00022643"/>
    </source>
</evidence>
<comment type="similarity">
    <text evidence="15">Belongs to the ribF family.</text>
</comment>
<evidence type="ECO:0000259" key="16">
    <source>
        <dbReference type="SMART" id="SM00904"/>
    </source>
</evidence>
<dbReference type="CDD" id="cd02064">
    <property type="entry name" value="FAD_synthetase_N"/>
    <property type="match status" value="1"/>
</dbReference>
<dbReference type="EMBL" id="WBJZ01000009">
    <property type="protein sequence ID" value="KAB1657294.1"/>
    <property type="molecule type" value="Genomic_DNA"/>
</dbReference>
<feature type="domain" description="Riboflavin kinase" evidence="16">
    <location>
        <begin position="184"/>
        <end position="309"/>
    </location>
</feature>
<evidence type="ECO:0000256" key="13">
    <source>
        <dbReference type="ARBA" id="ARBA00047880"/>
    </source>
</evidence>
<evidence type="ECO:0000256" key="4">
    <source>
        <dbReference type="ARBA" id="ARBA00022630"/>
    </source>
</evidence>
<dbReference type="EC" id="2.7.7.2" evidence="15"/>
<protein>
    <recommendedName>
        <fullName evidence="15">Riboflavin biosynthesis protein</fullName>
    </recommendedName>
    <domain>
        <recommendedName>
            <fullName evidence="15">Riboflavin kinase</fullName>
            <ecNumber evidence="15">2.7.1.26</ecNumber>
        </recommendedName>
        <alternativeName>
            <fullName evidence="15">Flavokinase</fullName>
        </alternativeName>
    </domain>
    <domain>
        <recommendedName>
            <fullName evidence="15">FMN adenylyltransferase</fullName>
            <ecNumber evidence="15">2.7.7.2</ecNumber>
        </recommendedName>
        <alternativeName>
            <fullName evidence="15">FAD pyrophosphorylase</fullName>
        </alternativeName>
        <alternativeName>
            <fullName evidence="15">FAD synthase</fullName>
        </alternativeName>
    </domain>
</protein>
<dbReference type="GO" id="GO:0005524">
    <property type="term" value="F:ATP binding"/>
    <property type="evidence" value="ECO:0007669"/>
    <property type="project" value="UniProtKB-UniRule"/>
</dbReference>
<evidence type="ECO:0000313" key="18">
    <source>
        <dbReference type="Proteomes" id="UP000467240"/>
    </source>
</evidence>
<accession>A0A7J5BSK5</accession>
<dbReference type="InterPro" id="IPR014729">
    <property type="entry name" value="Rossmann-like_a/b/a_fold"/>
</dbReference>
<comment type="function">
    <text evidence="1">Catalyzes the phosphorylation of riboflavin to FMN followed by the adenylation of FMN to FAD.</text>
</comment>
<keyword evidence="6 15" id="KW-0808">Transferase</keyword>
<dbReference type="SMART" id="SM00904">
    <property type="entry name" value="Flavokinase"/>
    <property type="match status" value="1"/>
</dbReference>
<dbReference type="InterPro" id="IPR015865">
    <property type="entry name" value="Riboflavin_kinase_bac/euk"/>
</dbReference>
<evidence type="ECO:0000256" key="7">
    <source>
        <dbReference type="ARBA" id="ARBA00022695"/>
    </source>
</evidence>
<comment type="catalytic activity">
    <reaction evidence="13 15">
        <text>riboflavin + ATP = FMN + ADP + H(+)</text>
        <dbReference type="Rhea" id="RHEA:14357"/>
        <dbReference type="ChEBI" id="CHEBI:15378"/>
        <dbReference type="ChEBI" id="CHEBI:30616"/>
        <dbReference type="ChEBI" id="CHEBI:57986"/>
        <dbReference type="ChEBI" id="CHEBI:58210"/>
        <dbReference type="ChEBI" id="CHEBI:456216"/>
        <dbReference type="EC" id="2.7.1.26"/>
    </reaction>
</comment>
<keyword evidence="12" id="KW-0511">Multifunctional enzyme</keyword>
<dbReference type="Pfam" id="PF01687">
    <property type="entry name" value="Flavokinase"/>
    <property type="match status" value="1"/>
</dbReference>
<keyword evidence="10 15" id="KW-0274">FAD</keyword>
<keyword evidence="7 15" id="KW-0548">Nucleotidyltransferase</keyword>
<evidence type="ECO:0000256" key="8">
    <source>
        <dbReference type="ARBA" id="ARBA00022741"/>
    </source>
</evidence>
<reference evidence="17 18" key="1">
    <citation type="submission" date="2019-09" db="EMBL/GenBank/DDBJ databases">
        <title>Phylogeny of genus Pseudoclavibacter and closely related genus.</title>
        <authorList>
            <person name="Li Y."/>
        </authorList>
    </citation>
    <scope>NUCLEOTIDE SEQUENCE [LARGE SCALE GENOMIC DNA]</scope>
    <source>
        <strain evidence="17 18">DSM 23821</strain>
    </source>
</reference>
<dbReference type="GO" id="GO:0009231">
    <property type="term" value="P:riboflavin biosynthetic process"/>
    <property type="evidence" value="ECO:0007669"/>
    <property type="project" value="InterPro"/>
</dbReference>
<dbReference type="SUPFAM" id="SSF82114">
    <property type="entry name" value="Riboflavin kinase-like"/>
    <property type="match status" value="1"/>
</dbReference>
<dbReference type="SUPFAM" id="SSF52374">
    <property type="entry name" value="Nucleotidylyl transferase"/>
    <property type="match status" value="1"/>
</dbReference>
<evidence type="ECO:0000256" key="15">
    <source>
        <dbReference type="PIRNR" id="PIRNR004491"/>
    </source>
</evidence>
<dbReference type="FunFam" id="3.40.50.620:FF:000021">
    <property type="entry name" value="Riboflavin biosynthesis protein"/>
    <property type="match status" value="1"/>
</dbReference>
<dbReference type="Pfam" id="PF06574">
    <property type="entry name" value="FAD_syn"/>
    <property type="match status" value="1"/>
</dbReference>
<dbReference type="InterPro" id="IPR004821">
    <property type="entry name" value="Cyt_trans-like"/>
</dbReference>
<evidence type="ECO:0000256" key="12">
    <source>
        <dbReference type="ARBA" id="ARBA00023268"/>
    </source>
</evidence>
<dbReference type="UniPathway" id="UPA00277">
    <property type="reaction ID" value="UER00407"/>
</dbReference>
<evidence type="ECO:0000256" key="10">
    <source>
        <dbReference type="ARBA" id="ARBA00022827"/>
    </source>
</evidence>
<organism evidence="17 18">
    <name type="scientific">Pseudoclavibacter chungangensis</name>
    <dbReference type="NCBI Taxonomy" id="587635"/>
    <lineage>
        <taxon>Bacteria</taxon>
        <taxon>Bacillati</taxon>
        <taxon>Actinomycetota</taxon>
        <taxon>Actinomycetes</taxon>
        <taxon>Micrococcales</taxon>
        <taxon>Microbacteriaceae</taxon>
        <taxon>Pseudoclavibacter</taxon>
    </lineage>
</organism>
<sequence>MHVITDLDRVPADVAPSAITIGKFDGLHIGHVRLVERLRAEARERGLNPVVVTFDRHPASVFAPDRVPDPVVSPRQRLELLRRAGITATCVLAFDDDFAALSPLAFIRDVCVGALGARLFLVGRDFTFGARGEGNVDTLLAHADELGYEVVVADDETGPDGERASSTRVRELLAAGDVTGVARVLGRPHVVSGEVVHGAKRGRELGFPTANLDPDIEGLVPADGVYAGWFHDGESVYPTAISVGNNPTFEGVPQKQVEAFVIDAELDLYGHRVQLSFVERIRGMQRFDGVDDLVARMNEDVVDARRILGVPPSSGA</sequence>
<dbReference type="NCBIfam" id="TIGR00125">
    <property type="entry name" value="cyt_tran_rel"/>
    <property type="match status" value="1"/>
</dbReference>
<dbReference type="InterPro" id="IPR015864">
    <property type="entry name" value="FAD_synthase"/>
</dbReference>
<keyword evidence="5 15" id="KW-0288">FMN</keyword>
<dbReference type="PIRSF" id="PIRSF004491">
    <property type="entry name" value="FAD_Synth"/>
    <property type="match status" value="1"/>
</dbReference>
<evidence type="ECO:0000256" key="2">
    <source>
        <dbReference type="ARBA" id="ARBA00004726"/>
    </source>
</evidence>